<dbReference type="Pfam" id="PF01731">
    <property type="entry name" value="Arylesterase"/>
    <property type="match status" value="1"/>
</dbReference>
<dbReference type="InterPro" id="IPR051288">
    <property type="entry name" value="Serum_paraoxonase/arylesterase"/>
</dbReference>
<accession>A0A4Y6PVL2</accession>
<evidence type="ECO:0000256" key="4">
    <source>
        <dbReference type="ARBA" id="ARBA00023180"/>
    </source>
</evidence>
<accession>A0A5B8Y6U8</accession>
<evidence type="ECO:0000256" key="3">
    <source>
        <dbReference type="ARBA" id="ARBA00023157"/>
    </source>
</evidence>
<keyword evidence="4" id="KW-0325">Glycoprotein</keyword>
<dbReference type="PANTHER" id="PTHR11799">
    <property type="entry name" value="PARAOXONASE"/>
    <property type="match status" value="1"/>
</dbReference>
<dbReference type="PANTHER" id="PTHR11799:SF12">
    <property type="entry name" value="PARAOXONASE-RELATED"/>
    <property type="match status" value="1"/>
</dbReference>
<evidence type="ECO:0000313" key="8">
    <source>
        <dbReference type="Proteomes" id="UP000315995"/>
    </source>
</evidence>
<keyword evidence="6" id="KW-1133">Transmembrane helix</keyword>
<keyword evidence="8" id="KW-1185">Reference proteome</keyword>
<dbReference type="Gene3D" id="2.120.10.30">
    <property type="entry name" value="TolB, C-terminal domain"/>
    <property type="match status" value="1"/>
</dbReference>
<feature type="transmembrane region" description="Helical" evidence="6">
    <location>
        <begin position="47"/>
        <end position="66"/>
    </location>
</feature>
<keyword evidence="2" id="KW-0378">Hydrolase</keyword>
<gene>
    <name evidence="7" type="ORF">FIV42_16855</name>
</gene>
<dbReference type="EMBL" id="CP041186">
    <property type="protein sequence ID" value="QDG52348.1"/>
    <property type="molecule type" value="Genomic_DNA"/>
</dbReference>
<evidence type="ECO:0000256" key="6">
    <source>
        <dbReference type="SAM" id="Phobius"/>
    </source>
</evidence>
<proteinExistence type="inferred from homology"/>
<keyword evidence="6" id="KW-0812">Transmembrane</keyword>
<evidence type="ECO:0000256" key="2">
    <source>
        <dbReference type="ARBA" id="ARBA00022801"/>
    </source>
</evidence>
<reference evidence="7 8" key="1">
    <citation type="submission" date="2019-06" db="EMBL/GenBank/DDBJ databases">
        <title>Persicimonas caeni gen. nov., sp. nov., a predatory bacterium isolated from solar saltern.</title>
        <authorList>
            <person name="Wang S."/>
        </authorList>
    </citation>
    <scope>NUCLEOTIDE SEQUENCE [LARGE SCALE GENOMIC DNA]</scope>
    <source>
        <strain evidence="7 8">YN101</strain>
    </source>
</reference>
<keyword evidence="3" id="KW-1015">Disulfide bond</keyword>
<dbReference type="InterPro" id="IPR002640">
    <property type="entry name" value="Arylesterase"/>
</dbReference>
<evidence type="ECO:0000256" key="5">
    <source>
        <dbReference type="SAM" id="MobiDB-lite"/>
    </source>
</evidence>
<dbReference type="AlphaFoldDB" id="A0A4Y6PVL2"/>
<evidence type="ECO:0000313" key="7">
    <source>
        <dbReference type="EMBL" id="QDG52348.1"/>
    </source>
</evidence>
<dbReference type="SUPFAM" id="SSF63829">
    <property type="entry name" value="Calcium-dependent phosphotriesterase"/>
    <property type="match status" value="1"/>
</dbReference>
<sequence>MSSERVVQRAPCSRRSDPERQTPLPPRQLHDHQSPAKLPAMIEKRKVIIGTTAVAFAIGAFAIYTMSKAGAFRDIDPHLPGECRKVEDIVGGEDLQWHPDGEHVYVAAQDRRALGSPGHIYRLRPADPKAVPVDITPELDIPFHPHGLHLYVGEDGLERLFVVNHHNGMTAPHSIEVFDVTDDGSLEHVESITSEALVSPNDVVAVGPDQFYVTNDHGSSELWMHTIEDFLQLARGNVVFYDGEDFREVYGGTQYANGINVSPDGTELYLAETIAKTIKIFKRDPATNDLERKHTVETNMGVDNIGVTPANTLWVAGHPNLLAFLSHAGDPESRSPSEVIRLERAGPENWNVEEIYLDDGDPISGAAVGTARDDTLVIGPVFDPHLVVCEMGGE</sequence>
<dbReference type="OrthoDB" id="1158171at2"/>
<dbReference type="InterPro" id="IPR011042">
    <property type="entry name" value="6-blade_b-propeller_TolB-like"/>
</dbReference>
<comment type="similarity">
    <text evidence="1">Belongs to the paraoxonase family.</text>
</comment>
<dbReference type="GO" id="GO:0004064">
    <property type="term" value="F:arylesterase activity"/>
    <property type="evidence" value="ECO:0007669"/>
    <property type="project" value="InterPro"/>
</dbReference>
<evidence type="ECO:0008006" key="9">
    <source>
        <dbReference type="Google" id="ProtNLM"/>
    </source>
</evidence>
<feature type="region of interest" description="Disordered" evidence="5">
    <location>
        <begin position="1"/>
        <end position="35"/>
    </location>
</feature>
<evidence type="ECO:0000256" key="1">
    <source>
        <dbReference type="ARBA" id="ARBA00008595"/>
    </source>
</evidence>
<dbReference type="Proteomes" id="UP000315995">
    <property type="component" value="Chromosome"/>
</dbReference>
<keyword evidence="6" id="KW-0472">Membrane</keyword>
<protein>
    <recommendedName>
        <fullName evidence="9">Arylesterase</fullName>
    </recommendedName>
</protein>
<name>A0A4Y6PVL2_PERCE</name>
<organism evidence="7 8">
    <name type="scientific">Persicimonas caeni</name>
    <dbReference type="NCBI Taxonomy" id="2292766"/>
    <lineage>
        <taxon>Bacteria</taxon>
        <taxon>Deltaproteobacteria</taxon>
        <taxon>Bradymonadales</taxon>
        <taxon>Bradymonadaceae</taxon>
        <taxon>Persicimonas</taxon>
    </lineage>
</organism>